<dbReference type="InterPro" id="IPR026906">
    <property type="entry name" value="LRR_5"/>
</dbReference>
<gene>
    <name evidence="1" type="ORF">SAMN02745111_02286</name>
</gene>
<dbReference type="SUPFAM" id="SSF52047">
    <property type="entry name" value="RNI-like"/>
    <property type="match status" value="1"/>
</dbReference>
<evidence type="ECO:0000313" key="2">
    <source>
        <dbReference type="Proteomes" id="UP000190814"/>
    </source>
</evidence>
<protein>
    <submittedName>
        <fullName evidence="1">Leucine rich repeat-containing protein</fullName>
    </submittedName>
</protein>
<dbReference type="InterPro" id="IPR032675">
    <property type="entry name" value="LRR_dom_sf"/>
</dbReference>
<organism evidence="1 2">
    <name type="scientific">Eubacterium uniforme</name>
    <dbReference type="NCBI Taxonomy" id="39495"/>
    <lineage>
        <taxon>Bacteria</taxon>
        <taxon>Bacillati</taxon>
        <taxon>Bacillota</taxon>
        <taxon>Clostridia</taxon>
        <taxon>Eubacteriales</taxon>
        <taxon>Eubacteriaceae</taxon>
        <taxon>Eubacterium</taxon>
    </lineage>
</organism>
<evidence type="ECO:0000313" key="1">
    <source>
        <dbReference type="EMBL" id="SKA72067.1"/>
    </source>
</evidence>
<keyword evidence="2" id="KW-1185">Reference proteome</keyword>
<dbReference type="STRING" id="39495.SAMN02745111_02286"/>
<sequence length="445" mass="49884">MKIKKILATTLAMAVTVSPFNGNYVKEVKADSLSDRLYFDRDFESELGLDNSAYIDYLRKFDKDDSGYLDLDEQASIKEISIVDETDGHGNITMSAGTVCELKNIEKFVNLEKLHISHCNVPNMDLAKCNNLKEVYIQKYIGSFSINASNMANLETFVLGDIMGKEYTQITSVDFSNDSKLKSVMLMKNTDLEKVDFTGCSALDAAYIMFESKMTSLDVSDCIKLRYLDIRRNITINKIYAPSTFNEKNLAHKWEEGKAGNNVALVSGFYYDLPCTVYFGKPGNEATSKKFTGDPAKINTNNGSSNSSNTTQVKVFAYKNNYYRVISGKAVEFTSTVNKKVKSIVIPATVKYNGKTYKVTKVSDNSGTFYDNVKKITFGKNIATIGKNSFHCPKLTKIIFKGKAVKKIKKKAILDVKKKVKVKAPKKVRKKYIKLLKKSGLKKVK</sequence>
<accession>A0A1T4W4D6</accession>
<proteinExistence type="predicted"/>
<dbReference type="Proteomes" id="UP000190814">
    <property type="component" value="Unassembled WGS sequence"/>
</dbReference>
<dbReference type="Gene3D" id="3.80.10.10">
    <property type="entry name" value="Ribonuclease Inhibitor"/>
    <property type="match status" value="2"/>
</dbReference>
<dbReference type="RefSeq" id="WP_078767109.1">
    <property type="nucleotide sequence ID" value="NZ_FUXZ01000017.1"/>
</dbReference>
<dbReference type="AlphaFoldDB" id="A0A1T4W4D6"/>
<dbReference type="OrthoDB" id="1751034at2"/>
<dbReference type="EMBL" id="FUXZ01000017">
    <property type="protein sequence ID" value="SKA72067.1"/>
    <property type="molecule type" value="Genomic_DNA"/>
</dbReference>
<reference evidence="1 2" key="1">
    <citation type="submission" date="2017-02" db="EMBL/GenBank/DDBJ databases">
        <authorList>
            <person name="Peterson S.W."/>
        </authorList>
    </citation>
    <scope>NUCLEOTIDE SEQUENCE [LARGE SCALE GENOMIC DNA]</scope>
    <source>
        <strain evidence="1 2">ATCC 35992</strain>
    </source>
</reference>
<dbReference type="Pfam" id="PF13306">
    <property type="entry name" value="LRR_5"/>
    <property type="match status" value="1"/>
</dbReference>
<name>A0A1T4W4D6_9FIRM</name>